<protein>
    <submittedName>
        <fullName evidence="1">Uncharacterized protein</fullName>
    </submittedName>
</protein>
<evidence type="ECO:0000313" key="1">
    <source>
        <dbReference type="EMBL" id="KAI8436372.1"/>
    </source>
</evidence>
<accession>A0ACC0KIN6</accession>
<comment type="caution">
    <text evidence="1">The sequence shown here is derived from an EMBL/GenBank/DDBJ whole genome shotgun (WGS) entry which is preliminary data.</text>
</comment>
<gene>
    <name evidence="1" type="ORF">MSG28_004398</name>
</gene>
<sequence length="89" mass="9910">MLAGYRRAGHRSVALALRARPCWNNTSRALARRLTVYEVACLCGALRAAAGLLRGAPARLKEVTAQDRGRLSKYERLYSSVGHKRKYAH</sequence>
<reference evidence="1 2" key="1">
    <citation type="journal article" date="2022" name="Genome Biol. Evol.">
        <title>The Spruce Budworm Genome: Reconstructing the Evolutionary History of Antifreeze Proteins.</title>
        <authorList>
            <person name="Beliveau C."/>
            <person name="Gagne P."/>
            <person name="Picq S."/>
            <person name="Vernygora O."/>
            <person name="Keeling C.I."/>
            <person name="Pinkney K."/>
            <person name="Doucet D."/>
            <person name="Wen F."/>
            <person name="Johnston J.S."/>
            <person name="Maaroufi H."/>
            <person name="Boyle B."/>
            <person name="Laroche J."/>
            <person name="Dewar K."/>
            <person name="Juretic N."/>
            <person name="Blackburn G."/>
            <person name="Nisole A."/>
            <person name="Brunet B."/>
            <person name="Brandao M."/>
            <person name="Lumley L."/>
            <person name="Duan J."/>
            <person name="Quan G."/>
            <person name="Lucarotti C.J."/>
            <person name="Roe A.D."/>
            <person name="Sperling F.A.H."/>
            <person name="Levesque R.C."/>
            <person name="Cusson M."/>
        </authorList>
    </citation>
    <scope>NUCLEOTIDE SEQUENCE [LARGE SCALE GENOMIC DNA]</scope>
    <source>
        <strain evidence="1">Glfc:IPQL:Cfum</strain>
    </source>
</reference>
<dbReference type="Proteomes" id="UP001064048">
    <property type="component" value="Chromosome 6"/>
</dbReference>
<evidence type="ECO:0000313" key="2">
    <source>
        <dbReference type="Proteomes" id="UP001064048"/>
    </source>
</evidence>
<name>A0ACC0KIN6_CHOFU</name>
<keyword evidence="2" id="KW-1185">Reference proteome</keyword>
<proteinExistence type="predicted"/>
<organism evidence="1 2">
    <name type="scientific">Choristoneura fumiferana</name>
    <name type="common">Spruce budworm moth</name>
    <name type="synonym">Archips fumiferana</name>
    <dbReference type="NCBI Taxonomy" id="7141"/>
    <lineage>
        <taxon>Eukaryota</taxon>
        <taxon>Metazoa</taxon>
        <taxon>Ecdysozoa</taxon>
        <taxon>Arthropoda</taxon>
        <taxon>Hexapoda</taxon>
        <taxon>Insecta</taxon>
        <taxon>Pterygota</taxon>
        <taxon>Neoptera</taxon>
        <taxon>Endopterygota</taxon>
        <taxon>Lepidoptera</taxon>
        <taxon>Glossata</taxon>
        <taxon>Ditrysia</taxon>
        <taxon>Tortricoidea</taxon>
        <taxon>Tortricidae</taxon>
        <taxon>Tortricinae</taxon>
        <taxon>Choristoneura</taxon>
    </lineage>
</organism>
<dbReference type="EMBL" id="CM046106">
    <property type="protein sequence ID" value="KAI8436372.1"/>
    <property type="molecule type" value="Genomic_DNA"/>
</dbReference>